<evidence type="ECO:0000256" key="6">
    <source>
        <dbReference type="ARBA" id="ARBA00023186"/>
    </source>
</evidence>
<dbReference type="Proteomes" id="UP000305674">
    <property type="component" value="Unassembled WGS sequence"/>
</dbReference>
<evidence type="ECO:0000256" key="2">
    <source>
        <dbReference type="ARBA" id="ARBA00004496"/>
    </source>
</evidence>
<evidence type="ECO:0000259" key="11">
    <source>
        <dbReference type="PROSITE" id="PS50059"/>
    </source>
</evidence>
<dbReference type="Pfam" id="PF00254">
    <property type="entry name" value="FKBP_C"/>
    <property type="match status" value="1"/>
</dbReference>
<dbReference type="PROSITE" id="PS50059">
    <property type="entry name" value="FKBP_PPIASE"/>
    <property type="match status" value="1"/>
</dbReference>
<comment type="caution">
    <text evidence="12">The sequence shown here is derived from an EMBL/GenBank/DDBJ whole genome shotgun (WGS) entry which is preliminary data.</text>
</comment>
<dbReference type="RefSeq" id="WP_136852036.1">
    <property type="nucleotide sequence ID" value="NZ_SWCI01000002.1"/>
</dbReference>
<evidence type="ECO:0000256" key="8">
    <source>
        <dbReference type="ARBA" id="ARBA00037071"/>
    </source>
</evidence>
<dbReference type="GO" id="GO:0005737">
    <property type="term" value="C:cytoplasm"/>
    <property type="evidence" value="ECO:0007669"/>
    <property type="project" value="UniProtKB-SubCell"/>
</dbReference>
<dbReference type="PANTHER" id="PTHR47861:SF3">
    <property type="entry name" value="FKBP-TYPE PEPTIDYL-PROLYL CIS-TRANS ISOMERASE SLYD"/>
    <property type="match status" value="1"/>
</dbReference>
<comment type="catalytic activity">
    <reaction evidence="1 9 10">
        <text>[protein]-peptidylproline (omega=180) = [protein]-peptidylproline (omega=0)</text>
        <dbReference type="Rhea" id="RHEA:16237"/>
        <dbReference type="Rhea" id="RHEA-COMP:10747"/>
        <dbReference type="Rhea" id="RHEA-COMP:10748"/>
        <dbReference type="ChEBI" id="CHEBI:83833"/>
        <dbReference type="ChEBI" id="CHEBI:83834"/>
        <dbReference type="EC" id="5.2.1.8"/>
    </reaction>
</comment>
<evidence type="ECO:0000256" key="9">
    <source>
        <dbReference type="PROSITE-ProRule" id="PRU00277"/>
    </source>
</evidence>
<dbReference type="GO" id="GO:0042026">
    <property type="term" value="P:protein refolding"/>
    <property type="evidence" value="ECO:0007669"/>
    <property type="project" value="UniProtKB-ARBA"/>
</dbReference>
<dbReference type="EC" id="5.2.1.8" evidence="10"/>
<feature type="domain" description="PPIase FKBP-type" evidence="11">
    <location>
        <begin position="6"/>
        <end position="80"/>
    </location>
</feature>
<comment type="subcellular location">
    <subcellularLocation>
        <location evidence="2">Cytoplasm</location>
    </subcellularLocation>
</comment>
<name>A0A4U1BH30_9GAMM</name>
<dbReference type="GO" id="GO:0003755">
    <property type="term" value="F:peptidyl-prolyl cis-trans isomerase activity"/>
    <property type="evidence" value="ECO:0007669"/>
    <property type="project" value="UniProtKB-UniRule"/>
</dbReference>
<comment type="function">
    <text evidence="8">Also involved in hydrogenase metallocenter assembly, probably by participating in the nickel insertion step. This function in hydrogenase biosynthesis requires chaperone activity and the presence of the metal-binding domain, but not PPIase activity.</text>
</comment>
<keyword evidence="7 9" id="KW-0413">Isomerase</keyword>
<protein>
    <recommendedName>
        <fullName evidence="10">Peptidyl-prolyl cis-trans isomerase</fullName>
        <ecNumber evidence="10">5.2.1.8</ecNumber>
    </recommendedName>
</protein>
<keyword evidence="6" id="KW-0143">Chaperone</keyword>
<dbReference type="SUPFAM" id="SSF54534">
    <property type="entry name" value="FKBP-like"/>
    <property type="match status" value="1"/>
</dbReference>
<evidence type="ECO:0000256" key="1">
    <source>
        <dbReference type="ARBA" id="ARBA00000971"/>
    </source>
</evidence>
<dbReference type="PANTHER" id="PTHR47861">
    <property type="entry name" value="FKBP-TYPE PEPTIDYL-PROLYL CIS-TRANS ISOMERASE SLYD"/>
    <property type="match status" value="1"/>
</dbReference>
<organism evidence="12 13">
    <name type="scientific">Ferrimonas sediminicola</name>
    <dbReference type="NCBI Taxonomy" id="2569538"/>
    <lineage>
        <taxon>Bacteria</taxon>
        <taxon>Pseudomonadati</taxon>
        <taxon>Pseudomonadota</taxon>
        <taxon>Gammaproteobacteria</taxon>
        <taxon>Alteromonadales</taxon>
        <taxon>Ferrimonadaceae</taxon>
        <taxon>Ferrimonas</taxon>
    </lineage>
</organism>
<evidence type="ECO:0000256" key="3">
    <source>
        <dbReference type="ARBA" id="ARBA00006577"/>
    </source>
</evidence>
<dbReference type="InterPro" id="IPR046357">
    <property type="entry name" value="PPIase_dom_sf"/>
</dbReference>
<dbReference type="InterPro" id="IPR001179">
    <property type="entry name" value="PPIase_FKBP_dom"/>
</dbReference>
<comment type="similarity">
    <text evidence="3 10">Belongs to the FKBP-type PPIase family.</text>
</comment>
<reference evidence="12 13" key="1">
    <citation type="submission" date="2019-04" db="EMBL/GenBank/DDBJ databases">
        <authorList>
            <person name="Hwang J.C."/>
        </authorList>
    </citation>
    <scope>NUCLEOTIDE SEQUENCE [LARGE SCALE GENOMIC DNA]</scope>
    <source>
        <strain evidence="12 13">IMCC35001</strain>
    </source>
</reference>
<accession>A0A4U1BH30</accession>
<evidence type="ECO:0000313" key="12">
    <source>
        <dbReference type="EMBL" id="TKB50555.1"/>
    </source>
</evidence>
<proteinExistence type="inferred from homology"/>
<keyword evidence="13" id="KW-1185">Reference proteome</keyword>
<dbReference type="AlphaFoldDB" id="A0A4U1BH30"/>
<evidence type="ECO:0000256" key="5">
    <source>
        <dbReference type="ARBA" id="ARBA00023110"/>
    </source>
</evidence>
<evidence type="ECO:0000256" key="10">
    <source>
        <dbReference type="RuleBase" id="RU003915"/>
    </source>
</evidence>
<keyword evidence="5 9" id="KW-0697">Rotamase</keyword>
<dbReference type="OrthoDB" id="9808891at2"/>
<keyword evidence="4" id="KW-0963">Cytoplasm</keyword>
<evidence type="ECO:0000256" key="4">
    <source>
        <dbReference type="ARBA" id="ARBA00022490"/>
    </source>
</evidence>
<evidence type="ECO:0000256" key="7">
    <source>
        <dbReference type="ARBA" id="ARBA00023235"/>
    </source>
</evidence>
<dbReference type="EMBL" id="SWCI01000002">
    <property type="protein sequence ID" value="TKB50555.1"/>
    <property type="molecule type" value="Genomic_DNA"/>
</dbReference>
<gene>
    <name evidence="12" type="ORF">FCL40_05235</name>
</gene>
<sequence length="151" mass="16130">MHIENNRVVSIAYTLRLVTGEKVDVVSRTDPLEYVHGQGQLADGLEEVLLGHKAGDHLTVTLTPELAFGDHDPALVKQVPAAIIKGTDQLKVGMQIQADTDQGPMELTLTAIDGDTLTLDANHPLAGKTVIFDVYVCKVAAPQGETANPLN</sequence>
<evidence type="ECO:0000313" key="13">
    <source>
        <dbReference type="Proteomes" id="UP000305674"/>
    </source>
</evidence>
<dbReference type="Gene3D" id="3.10.50.40">
    <property type="match status" value="1"/>
</dbReference>